<dbReference type="InterPro" id="IPR017930">
    <property type="entry name" value="Myb_dom"/>
</dbReference>
<keyword evidence="8" id="KW-1185">Reference proteome</keyword>
<comment type="subcellular location">
    <subcellularLocation>
        <location evidence="1">Nucleus</location>
    </subcellularLocation>
</comment>
<dbReference type="EMBL" id="JASCZI010030616">
    <property type="protein sequence ID" value="MED6123905.1"/>
    <property type="molecule type" value="Genomic_DNA"/>
</dbReference>
<dbReference type="Proteomes" id="UP001341840">
    <property type="component" value="Unassembled WGS sequence"/>
</dbReference>
<dbReference type="Pfam" id="PF00249">
    <property type="entry name" value="Myb_DNA-binding"/>
    <property type="match status" value="2"/>
</dbReference>
<evidence type="ECO:0000256" key="1">
    <source>
        <dbReference type="ARBA" id="ARBA00004123"/>
    </source>
</evidence>
<evidence type="ECO:0000259" key="6">
    <source>
        <dbReference type="PROSITE" id="PS51294"/>
    </source>
</evidence>
<comment type="caution">
    <text evidence="7">The sequence shown here is derived from an EMBL/GenBank/DDBJ whole genome shotgun (WGS) entry which is preliminary data.</text>
</comment>
<feature type="compositionally biased region" description="Polar residues" evidence="4">
    <location>
        <begin position="118"/>
        <end position="130"/>
    </location>
</feature>
<feature type="domain" description="HTH myb-type" evidence="6">
    <location>
        <begin position="9"/>
        <end position="61"/>
    </location>
</feature>
<dbReference type="InterPro" id="IPR009057">
    <property type="entry name" value="Homeodomain-like_sf"/>
</dbReference>
<name>A0ABU6RIU2_9FABA</name>
<accession>A0ABU6RIU2</accession>
<evidence type="ECO:0000313" key="7">
    <source>
        <dbReference type="EMBL" id="MED6123905.1"/>
    </source>
</evidence>
<feature type="compositionally biased region" description="Basic and acidic residues" evidence="4">
    <location>
        <begin position="181"/>
        <end position="190"/>
    </location>
</feature>
<dbReference type="PANTHER" id="PTHR47999">
    <property type="entry name" value="TRANSCRIPTION FACTOR MYB8-RELATED-RELATED"/>
    <property type="match status" value="1"/>
</dbReference>
<evidence type="ECO:0000256" key="2">
    <source>
        <dbReference type="ARBA" id="ARBA00023125"/>
    </source>
</evidence>
<feature type="domain" description="Myb-like" evidence="5">
    <location>
        <begin position="62"/>
        <end position="112"/>
    </location>
</feature>
<dbReference type="CDD" id="cd00167">
    <property type="entry name" value="SANT"/>
    <property type="match status" value="2"/>
</dbReference>
<dbReference type="PROSITE" id="PS50090">
    <property type="entry name" value="MYB_LIKE"/>
    <property type="match status" value="2"/>
</dbReference>
<evidence type="ECO:0000256" key="3">
    <source>
        <dbReference type="ARBA" id="ARBA00023242"/>
    </source>
</evidence>
<dbReference type="SUPFAM" id="SSF46689">
    <property type="entry name" value="Homeodomain-like"/>
    <property type="match status" value="1"/>
</dbReference>
<evidence type="ECO:0000259" key="5">
    <source>
        <dbReference type="PROSITE" id="PS50090"/>
    </source>
</evidence>
<feature type="domain" description="HTH myb-type" evidence="6">
    <location>
        <begin position="62"/>
        <end position="116"/>
    </location>
</feature>
<feature type="region of interest" description="Disordered" evidence="4">
    <location>
        <begin position="181"/>
        <end position="223"/>
    </location>
</feature>
<reference evidence="7 8" key="1">
    <citation type="journal article" date="2023" name="Plants (Basel)">
        <title>Bridging the Gap: Combining Genomics and Transcriptomics Approaches to Understand Stylosanthes scabra, an Orphan Legume from the Brazilian Caatinga.</title>
        <authorList>
            <person name="Ferreira-Neto J.R.C."/>
            <person name="da Silva M.D."/>
            <person name="Binneck E."/>
            <person name="de Melo N.F."/>
            <person name="da Silva R.H."/>
            <person name="de Melo A.L.T.M."/>
            <person name="Pandolfi V."/>
            <person name="Bustamante F.O."/>
            <person name="Brasileiro-Vidal A.C."/>
            <person name="Benko-Iseppon A.M."/>
        </authorList>
    </citation>
    <scope>NUCLEOTIDE SEQUENCE [LARGE SCALE GENOMIC DNA]</scope>
    <source>
        <tissue evidence="7">Leaves</tissue>
    </source>
</reference>
<sequence>MGRSPCCSKEGLNKGAWTAMEDKILTDYINIHGEGKWRHLPKRAGLKRCGKSCRLRWLNYLRPGIKRGNITNDEEDLIIRLHNLLGNRWSLIAGRLPGRTDNEIKNYWNTNIGRRLQNGTTQNCSSSTLLQPDPNPKPKPKTREWNYLQNNISSCLVQTKATRWPNNNKVILTKEITKQNDDQANNDHNHHINHNNSDDANNVTGYKTKGSSSSSQSNNNKSTDEELDFMADFQMMEGNNIYSELFKMDFAESSSCLENNMLEGSLNNNNNNNNNPLYPKLSFNDDNTTNVNEYSHFHGPSSWADSLLYDTDFDFQPMATFMESGFDWL</sequence>
<dbReference type="InterPro" id="IPR015495">
    <property type="entry name" value="Myb_TF_plants"/>
</dbReference>
<dbReference type="Gene3D" id="1.10.10.60">
    <property type="entry name" value="Homeodomain-like"/>
    <property type="match status" value="2"/>
</dbReference>
<protein>
    <submittedName>
        <fullName evidence="7">Uncharacterized protein</fullName>
    </submittedName>
</protein>
<proteinExistence type="predicted"/>
<feature type="domain" description="Myb-like" evidence="5">
    <location>
        <begin position="9"/>
        <end position="61"/>
    </location>
</feature>
<feature type="region of interest" description="Disordered" evidence="4">
    <location>
        <begin position="118"/>
        <end position="143"/>
    </location>
</feature>
<gene>
    <name evidence="7" type="ORF">PIB30_054038</name>
</gene>
<keyword evidence="3" id="KW-0539">Nucleus</keyword>
<dbReference type="SMART" id="SM00717">
    <property type="entry name" value="SANT"/>
    <property type="match status" value="2"/>
</dbReference>
<dbReference type="PROSITE" id="PS51294">
    <property type="entry name" value="HTH_MYB"/>
    <property type="match status" value="2"/>
</dbReference>
<keyword evidence="2" id="KW-0238">DNA-binding</keyword>
<evidence type="ECO:0000256" key="4">
    <source>
        <dbReference type="SAM" id="MobiDB-lite"/>
    </source>
</evidence>
<organism evidence="7 8">
    <name type="scientific">Stylosanthes scabra</name>
    <dbReference type="NCBI Taxonomy" id="79078"/>
    <lineage>
        <taxon>Eukaryota</taxon>
        <taxon>Viridiplantae</taxon>
        <taxon>Streptophyta</taxon>
        <taxon>Embryophyta</taxon>
        <taxon>Tracheophyta</taxon>
        <taxon>Spermatophyta</taxon>
        <taxon>Magnoliopsida</taxon>
        <taxon>eudicotyledons</taxon>
        <taxon>Gunneridae</taxon>
        <taxon>Pentapetalae</taxon>
        <taxon>rosids</taxon>
        <taxon>fabids</taxon>
        <taxon>Fabales</taxon>
        <taxon>Fabaceae</taxon>
        <taxon>Papilionoideae</taxon>
        <taxon>50 kb inversion clade</taxon>
        <taxon>dalbergioids sensu lato</taxon>
        <taxon>Dalbergieae</taxon>
        <taxon>Pterocarpus clade</taxon>
        <taxon>Stylosanthes</taxon>
    </lineage>
</organism>
<dbReference type="PANTHER" id="PTHR47999:SF96">
    <property type="entry name" value="TRANSCRIPTION REPRESSOR MYB6-LIKE"/>
    <property type="match status" value="1"/>
</dbReference>
<evidence type="ECO:0000313" key="8">
    <source>
        <dbReference type="Proteomes" id="UP001341840"/>
    </source>
</evidence>
<feature type="compositionally biased region" description="Low complexity" evidence="4">
    <location>
        <begin position="211"/>
        <end position="221"/>
    </location>
</feature>
<dbReference type="InterPro" id="IPR001005">
    <property type="entry name" value="SANT/Myb"/>
</dbReference>